<feature type="compositionally biased region" description="Basic and acidic residues" evidence="1">
    <location>
        <begin position="65"/>
        <end position="74"/>
    </location>
</feature>
<protein>
    <submittedName>
        <fullName evidence="2">Uncharacterized protein</fullName>
    </submittedName>
</protein>
<evidence type="ECO:0000256" key="1">
    <source>
        <dbReference type="SAM" id="MobiDB-lite"/>
    </source>
</evidence>
<proteinExistence type="predicted"/>
<comment type="caution">
    <text evidence="2">The sequence shown here is derived from an EMBL/GenBank/DDBJ whole genome shotgun (WGS) entry which is preliminary data.</text>
</comment>
<feature type="region of interest" description="Disordered" evidence="1">
    <location>
        <begin position="65"/>
        <end position="86"/>
    </location>
</feature>
<organism evidence="2 3">
    <name type="scientific">Protopolystoma xenopodis</name>
    <dbReference type="NCBI Taxonomy" id="117903"/>
    <lineage>
        <taxon>Eukaryota</taxon>
        <taxon>Metazoa</taxon>
        <taxon>Spiralia</taxon>
        <taxon>Lophotrochozoa</taxon>
        <taxon>Platyhelminthes</taxon>
        <taxon>Monogenea</taxon>
        <taxon>Polyopisthocotylea</taxon>
        <taxon>Polystomatidea</taxon>
        <taxon>Polystomatidae</taxon>
        <taxon>Protopolystoma</taxon>
    </lineage>
</organism>
<evidence type="ECO:0000313" key="2">
    <source>
        <dbReference type="EMBL" id="VEL32322.1"/>
    </source>
</evidence>
<dbReference type="Proteomes" id="UP000784294">
    <property type="component" value="Unassembled WGS sequence"/>
</dbReference>
<evidence type="ECO:0000313" key="3">
    <source>
        <dbReference type="Proteomes" id="UP000784294"/>
    </source>
</evidence>
<accession>A0A3S5CM63</accession>
<dbReference type="EMBL" id="CAAALY010133042">
    <property type="protein sequence ID" value="VEL32322.1"/>
    <property type="molecule type" value="Genomic_DNA"/>
</dbReference>
<gene>
    <name evidence="2" type="ORF">PXEA_LOCUS25762</name>
</gene>
<dbReference type="AlphaFoldDB" id="A0A3S5CM63"/>
<reference evidence="2" key="1">
    <citation type="submission" date="2018-11" db="EMBL/GenBank/DDBJ databases">
        <authorList>
            <consortium name="Pathogen Informatics"/>
        </authorList>
    </citation>
    <scope>NUCLEOTIDE SEQUENCE</scope>
</reference>
<name>A0A3S5CM63_9PLAT</name>
<sequence>MISSSLAKNVWGESKLARHLSDIHGSNDSNLLVTPTILNRVEEQLVQPNCSMLSSQSLIISHSHNKNDLGDARESSNNSNPGHDDNVCLNNSSNGLPHEALSCCSFQVNAAQPPFIMKTYIGSKGGAGEYTTSNATHLMILPDDSTGATDAISSEPVRKFL</sequence>
<keyword evidence="3" id="KW-1185">Reference proteome</keyword>